<keyword evidence="2" id="KW-1185">Reference proteome</keyword>
<sequence length="531" mass="61208">MTTQLSQIIQSYVIRLLIGSNRHEDKDTYQGGDYWYILFNGEKRRDIEHPITTEMIDIALVSKWWLQVVRQRSSMYFEGHLDSVILKSIHSNRHSLFSSDSIQTLKWMLNEKEHSDLSSFNYANQLMKLLPLLQTINLQCKGNVNDQVFKALKSIQKQHPHIVINIEIDINGKRFEYGYSQWPTSLEGFTPNTVSLGTRNFHPEVCFSNGSTYNDDFIQMIKDLQPQSLNLYTDSGKEDAITHIEYSQLFKQLTSIKHLNIYYDFVECTELKELVAGHPLESLKVNILSSILVSDFEIEENSQSTSSYSYLEFHYQDSLDDWIEFCNNISNCTTLKRLHLCDYDGAEKLPIIQEKLTTFQSAFESIWSSGSEIPNIDYLALNDLQCLMSTNMWDTLGHVNCQNITKLLLTNGTVTNEMVLSLSHLIATTSTITVLSINGNELNLNNELVQAFKQNKTITVLDIGGNFSLGNDALTLFSALLYSDTVQYLFLDNGFQYVKHPYFTQSKSLKERFFGYQDRLYFNNNLFTKNQ</sequence>
<dbReference type="InterPro" id="IPR032675">
    <property type="entry name" value="LRR_dom_sf"/>
</dbReference>
<organism evidence="1 2">
    <name type="scientific">Cavenderia fasciculata</name>
    <name type="common">Slime mold</name>
    <name type="synonym">Dictyostelium fasciculatum</name>
    <dbReference type="NCBI Taxonomy" id="261658"/>
    <lineage>
        <taxon>Eukaryota</taxon>
        <taxon>Amoebozoa</taxon>
        <taxon>Evosea</taxon>
        <taxon>Eumycetozoa</taxon>
        <taxon>Dictyostelia</taxon>
        <taxon>Acytosteliales</taxon>
        <taxon>Cavenderiaceae</taxon>
        <taxon>Cavenderia</taxon>
    </lineage>
</organism>
<evidence type="ECO:0000313" key="2">
    <source>
        <dbReference type="Proteomes" id="UP000007797"/>
    </source>
</evidence>
<protein>
    <submittedName>
        <fullName evidence="1">Uncharacterized protein</fullName>
    </submittedName>
</protein>
<reference evidence="2" key="1">
    <citation type="journal article" date="2011" name="Genome Res.">
        <title>Phylogeny-wide analysis of social amoeba genomes highlights ancient origins for complex intercellular communication.</title>
        <authorList>
            <person name="Heidel A.J."/>
            <person name="Lawal H.M."/>
            <person name="Felder M."/>
            <person name="Schilde C."/>
            <person name="Helps N.R."/>
            <person name="Tunggal B."/>
            <person name="Rivero F."/>
            <person name="John U."/>
            <person name="Schleicher M."/>
            <person name="Eichinger L."/>
            <person name="Platzer M."/>
            <person name="Noegel A.A."/>
            <person name="Schaap P."/>
            <person name="Gloeckner G."/>
        </authorList>
    </citation>
    <scope>NUCLEOTIDE SEQUENCE [LARGE SCALE GENOMIC DNA]</scope>
    <source>
        <strain evidence="2">SH3</strain>
    </source>
</reference>
<dbReference type="AlphaFoldDB" id="F4PN93"/>
<name>F4PN93_CACFS</name>
<accession>F4PN93</accession>
<dbReference type="Proteomes" id="UP000007797">
    <property type="component" value="Unassembled WGS sequence"/>
</dbReference>
<dbReference type="Gene3D" id="3.80.10.10">
    <property type="entry name" value="Ribonuclease Inhibitor"/>
    <property type="match status" value="2"/>
</dbReference>
<proteinExistence type="predicted"/>
<dbReference type="RefSeq" id="XP_004360797.1">
    <property type="nucleotide sequence ID" value="XM_004360740.1"/>
</dbReference>
<dbReference type="GeneID" id="14875700"/>
<evidence type="ECO:0000313" key="1">
    <source>
        <dbReference type="EMBL" id="EGG22946.1"/>
    </source>
</evidence>
<dbReference type="SUPFAM" id="SSF52047">
    <property type="entry name" value="RNI-like"/>
    <property type="match status" value="2"/>
</dbReference>
<dbReference type="KEGG" id="dfa:DFA_05076"/>
<dbReference type="EMBL" id="GL883008">
    <property type="protein sequence ID" value="EGG22946.1"/>
    <property type="molecule type" value="Genomic_DNA"/>
</dbReference>
<gene>
    <name evidence="1" type="ORF">DFA_05076</name>
</gene>